<dbReference type="AlphaFoldDB" id="A0A7H9BFL0"/>
<dbReference type="GO" id="GO:0046872">
    <property type="term" value="F:metal ion binding"/>
    <property type="evidence" value="ECO:0007669"/>
    <property type="project" value="UniProtKB-KW"/>
</dbReference>
<evidence type="ECO:0000256" key="1">
    <source>
        <dbReference type="ARBA" id="ARBA00022448"/>
    </source>
</evidence>
<feature type="domain" description="BFD-like [2Fe-2S]-binding" evidence="9">
    <location>
        <begin position="2"/>
        <end position="52"/>
    </location>
</feature>
<evidence type="ECO:0000313" key="11">
    <source>
        <dbReference type="Proteomes" id="UP000509597"/>
    </source>
</evidence>
<dbReference type="GO" id="GO:0051537">
    <property type="term" value="F:2 iron, 2 sulfur cluster binding"/>
    <property type="evidence" value="ECO:0007669"/>
    <property type="project" value="UniProtKB-KW"/>
</dbReference>
<dbReference type="EMBL" id="CP058627">
    <property type="protein sequence ID" value="QLG87212.1"/>
    <property type="molecule type" value="Genomic_DNA"/>
</dbReference>
<evidence type="ECO:0000256" key="7">
    <source>
        <dbReference type="ARBA" id="ARBA00039386"/>
    </source>
</evidence>
<evidence type="ECO:0000256" key="6">
    <source>
        <dbReference type="ARBA" id="ARBA00023014"/>
    </source>
</evidence>
<dbReference type="InterPro" id="IPR041854">
    <property type="entry name" value="BFD-like_2Fe2S-bd_dom_sf"/>
</dbReference>
<keyword evidence="4" id="KW-0249">Electron transport</keyword>
<name>A0A7H9BFL0_9NEIS</name>
<dbReference type="Pfam" id="PF04324">
    <property type="entry name" value="Fer2_BFD"/>
    <property type="match status" value="1"/>
</dbReference>
<dbReference type="Gene3D" id="1.10.10.1100">
    <property type="entry name" value="BFD-like [2Fe-2S]-binding domain"/>
    <property type="match status" value="1"/>
</dbReference>
<keyword evidence="5" id="KW-0408">Iron</keyword>
<protein>
    <recommendedName>
        <fullName evidence="7">Bacterioferritin-associated ferredoxin</fullName>
    </recommendedName>
</protein>
<evidence type="ECO:0000313" key="10">
    <source>
        <dbReference type="EMBL" id="QLG87212.1"/>
    </source>
</evidence>
<organism evidence="10 11">
    <name type="scientific">Chitinibacter bivalviorum</name>
    <dbReference type="NCBI Taxonomy" id="2739434"/>
    <lineage>
        <taxon>Bacteria</taxon>
        <taxon>Pseudomonadati</taxon>
        <taxon>Pseudomonadota</taxon>
        <taxon>Betaproteobacteria</taxon>
        <taxon>Neisseriales</taxon>
        <taxon>Chitinibacteraceae</taxon>
        <taxon>Chitinibacter</taxon>
    </lineage>
</organism>
<comment type="similarity">
    <text evidence="8">Belongs to the Bfd family.</text>
</comment>
<keyword evidence="2" id="KW-0001">2Fe-2S</keyword>
<evidence type="ECO:0000259" key="9">
    <source>
        <dbReference type="Pfam" id="PF04324"/>
    </source>
</evidence>
<keyword evidence="11" id="KW-1185">Reference proteome</keyword>
<keyword evidence="1" id="KW-0813">Transport</keyword>
<evidence type="ECO:0000256" key="3">
    <source>
        <dbReference type="ARBA" id="ARBA00022723"/>
    </source>
</evidence>
<sequence length="71" mass="7822">MIVCVCNNVSDKAIRKAVEQSGVRTYIQLQRTTQTGTCCGKCTSCAKQVLKESVDAYEEKMQADLQDLAFA</sequence>
<gene>
    <name evidence="10" type="ORF">HQ393_02525</name>
</gene>
<dbReference type="RefSeq" id="WP_179357296.1">
    <property type="nucleotide sequence ID" value="NZ_CP058627.1"/>
</dbReference>
<evidence type="ECO:0000256" key="4">
    <source>
        <dbReference type="ARBA" id="ARBA00022982"/>
    </source>
</evidence>
<dbReference type="KEGG" id="chiz:HQ393_02525"/>
<reference evidence="10 11" key="1">
    <citation type="submission" date="2020-07" db="EMBL/GenBank/DDBJ databases">
        <title>Complete genome sequence of Chitinibacter sp. 2T18.</title>
        <authorList>
            <person name="Bae J.-W."/>
            <person name="Choi J.-W."/>
        </authorList>
    </citation>
    <scope>NUCLEOTIDE SEQUENCE [LARGE SCALE GENOMIC DNA]</scope>
    <source>
        <strain evidence="10 11">2T18</strain>
    </source>
</reference>
<evidence type="ECO:0000256" key="2">
    <source>
        <dbReference type="ARBA" id="ARBA00022714"/>
    </source>
</evidence>
<dbReference type="PANTHER" id="PTHR37424">
    <property type="entry name" value="BACTERIOFERRITIN-ASSOCIATED FERREDOXIN"/>
    <property type="match status" value="1"/>
</dbReference>
<dbReference type="Proteomes" id="UP000509597">
    <property type="component" value="Chromosome"/>
</dbReference>
<keyword evidence="6" id="KW-0411">Iron-sulfur</keyword>
<accession>A0A7H9BFL0</accession>
<dbReference type="InterPro" id="IPR052371">
    <property type="entry name" value="BFD-associated_ferredoxin"/>
</dbReference>
<dbReference type="PANTHER" id="PTHR37424:SF1">
    <property type="entry name" value="BACTERIOFERRITIN-ASSOCIATED FERREDOXIN"/>
    <property type="match status" value="1"/>
</dbReference>
<dbReference type="InterPro" id="IPR007419">
    <property type="entry name" value="BFD-like_2Fe2S-bd_dom"/>
</dbReference>
<keyword evidence="3" id="KW-0479">Metal-binding</keyword>
<evidence type="ECO:0000256" key="8">
    <source>
        <dbReference type="ARBA" id="ARBA00046332"/>
    </source>
</evidence>
<proteinExistence type="inferred from homology"/>
<evidence type="ECO:0000256" key="5">
    <source>
        <dbReference type="ARBA" id="ARBA00023004"/>
    </source>
</evidence>